<dbReference type="AlphaFoldDB" id="A0A3D9Z378"/>
<feature type="binding site" evidence="8">
    <location>
        <begin position="281"/>
        <end position="284"/>
    </location>
    <ligand>
        <name>GTP</name>
        <dbReference type="ChEBI" id="CHEBI:37565"/>
    </ligand>
</feature>
<dbReference type="PROSITE" id="PS51709">
    <property type="entry name" value="G_TRME"/>
    <property type="match status" value="1"/>
</dbReference>
<feature type="domain" description="TrmE-type G" evidence="9">
    <location>
        <begin position="227"/>
        <end position="370"/>
    </location>
</feature>
<dbReference type="FunFam" id="3.30.1360.120:FF:000007">
    <property type="entry name" value="tRNA modification GTPase GTPBP3, mitochondrial"/>
    <property type="match status" value="1"/>
</dbReference>
<feature type="binding site" evidence="8">
    <location>
        <position position="261"/>
    </location>
    <ligand>
        <name>K(+)</name>
        <dbReference type="ChEBI" id="CHEBI:29103"/>
    </ligand>
</feature>
<dbReference type="NCBIfam" id="NF003661">
    <property type="entry name" value="PRK05291.1-3"/>
    <property type="match status" value="1"/>
</dbReference>
<comment type="similarity">
    <text evidence="1 8">Belongs to the TRAFAC class TrmE-Era-EngA-EngB-Septin-like GTPase superfamily. TrmE GTPase family.</text>
</comment>
<dbReference type="Pfam" id="PF10396">
    <property type="entry name" value="TrmE_N"/>
    <property type="match status" value="1"/>
</dbReference>
<comment type="subcellular location">
    <subcellularLocation>
        <location evidence="8">Cytoplasm</location>
    </subcellularLocation>
</comment>
<dbReference type="Proteomes" id="UP000256900">
    <property type="component" value="Unassembled WGS sequence"/>
</dbReference>
<dbReference type="GO" id="GO:0005525">
    <property type="term" value="F:GTP binding"/>
    <property type="evidence" value="ECO:0007669"/>
    <property type="project" value="UniProtKB-UniRule"/>
</dbReference>
<dbReference type="PANTHER" id="PTHR42714:SF2">
    <property type="entry name" value="TRNA MODIFICATION GTPASE GTPBP3, MITOCHONDRIAL"/>
    <property type="match status" value="1"/>
</dbReference>
<dbReference type="InterPro" id="IPR003593">
    <property type="entry name" value="AAA+_ATPase"/>
</dbReference>
<feature type="binding site" evidence="8">
    <location>
        <position position="32"/>
    </location>
    <ligand>
        <name>(6S)-5-formyl-5,6,7,8-tetrahydrofolate</name>
        <dbReference type="ChEBI" id="CHEBI:57457"/>
    </ligand>
</feature>
<feature type="binding site" evidence="8">
    <location>
        <position position="258"/>
    </location>
    <ligand>
        <name>K(+)</name>
        <dbReference type="ChEBI" id="CHEBI:29103"/>
    </ligand>
</feature>
<evidence type="ECO:0000256" key="2">
    <source>
        <dbReference type="ARBA" id="ARBA00022694"/>
    </source>
</evidence>
<evidence type="ECO:0000313" key="11">
    <source>
        <dbReference type="Proteomes" id="UP000256900"/>
    </source>
</evidence>
<feature type="binding site" evidence="8">
    <location>
        <position position="256"/>
    </location>
    <ligand>
        <name>K(+)</name>
        <dbReference type="ChEBI" id="CHEBI:29103"/>
    </ligand>
</feature>
<dbReference type="InterPro" id="IPR027266">
    <property type="entry name" value="TrmE/GcvT-like"/>
</dbReference>
<dbReference type="CDD" id="cd14858">
    <property type="entry name" value="TrmE_N"/>
    <property type="match status" value="1"/>
</dbReference>
<dbReference type="Gene3D" id="1.20.120.430">
    <property type="entry name" value="tRNA modification GTPase MnmE domain 2"/>
    <property type="match status" value="1"/>
</dbReference>
<keyword evidence="4 8" id="KW-0378">Hydrolase</keyword>
<accession>A0A3D9Z378</accession>
<proteinExistence type="inferred from homology"/>
<dbReference type="PANTHER" id="PTHR42714">
    <property type="entry name" value="TRNA MODIFICATION GTPASE GTPBP3"/>
    <property type="match status" value="1"/>
</dbReference>
<evidence type="ECO:0000256" key="4">
    <source>
        <dbReference type="ARBA" id="ARBA00022801"/>
    </source>
</evidence>
<dbReference type="InterPro" id="IPR027417">
    <property type="entry name" value="P-loop_NTPase"/>
</dbReference>
<dbReference type="Pfam" id="PF01926">
    <property type="entry name" value="MMR_HSR1"/>
    <property type="match status" value="1"/>
</dbReference>
<comment type="cofactor">
    <cofactor evidence="8">
        <name>K(+)</name>
        <dbReference type="ChEBI" id="CHEBI:29103"/>
    </cofactor>
    <text evidence="8">Binds 1 potassium ion per subunit.</text>
</comment>
<evidence type="ECO:0000256" key="8">
    <source>
        <dbReference type="HAMAP-Rule" id="MF_00379"/>
    </source>
</evidence>
<dbReference type="GO" id="GO:0046872">
    <property type="term" value="F:metal ion binding"/>
    <property type="evidence" value="ECO:0007669"/>
    <property type="project" value="UniProtKB-KW"/>
</dbReference>
<dbReference type="InterPro" id="IPR006073">
    <property type="entry name" value="GTP-bd"/>
</dbReference>
<comment type="subunit">
    <text evidence="8">Homodimer. Heterotetramer of two MnmE and two MnmG subunits.</text>
</comment>
<keyword evidence="5 8" id="KW-0460">Magnesium</keyword>
<evidence type="ECO:0000256" key="1">
    <source>
        <dbReference type="ARBA" id="ARBA00011043"/>
    </source>
</evidence>
<protein>
    <recommendedName>
        <fullName evidence="8">tRNA modification GTPase MnmE</fullName>
        <ecNumber evidence="8">3.6.-.-</ecNumber>
    </recommendedName>
</protein>
<name>A0A3D9Z378_9HYPH</name>
<feature type="binding site" evidence="8">
    <location>
        <position position="262"/>
    </location>
    <ligand>
        <name>Mg(2+)</name>
        <dbReference type="ChEBI" id="CHEBI:18420"/>
    </ligand>
</feature>
<dbReference type="GO" id="GO:0002098">
    <property type="term" value="P:tRNA wobble uridine modification"/>
    <property type="evidence" value="ECO:0007669"/>
    <property type="project" value="TreeGrafter"/>
</dbReference>
<feature type="binding site" evidence="8">
    <location>
        <begin position="237"/>
        <end position="242"/>
    </location>
    <ligand>
        <name>GTP</name>
        <dbReference type="ChEBI" id="CHEBI:37565"/>
    </ligand>
</feature>
<dbReference type="GO" id="GO:0005737">
    <property type="term" value="C:cytoplasm"/>
    <property type="evidence" value="ECO:0007669"/>
    <property type="project" value="UniProtKB-SubCell"/>
</dbReference>
<dbReference type="InterPro" id="IPR005225">
    <property type="entry name" value="Small_GTP-bd"/>
</dbReference>
<keyword evidence="11" id="KW-1185">Reference proteome</keyword>
<dbReference type="NCBIfam" id="TIGR00231">
    <property type="entry name" value="small_GTP"/>
    <property type="match status" value="1"/>
</dbReference>
<keyword evidence="8" id="KW-0479">Metal-binding</keyword>
<dbReference type="Gene3D" id="3.40.50.300">
    <property type="entry name" value="P-loop containing nucleotide triphosphate hydrolases"/>
    <property type="match status" value="1"/>
</dbReference>
<dbReference type="InterPro" id="IPR004520">
    <property type="entry name" value="GTPase_MnmE"/>
</dbReference>
<gene>
    <name evidence="8" type="primary">mnmE</name>
    <name evidence="8" type="synonym">trmE</name>
    <name evidence="10" type="ORF">DES32_0765</name>
</gene>
<evidence type="ECO:0000313" key="10">
    <source>
        <dbReference type="EMBL" id="REF89541.1"/>
    </source>
</evidence>
<dbReference type="InterPro" id="IPR018948">
    <property type="entry name" value="GTP-bd_TrmE_N"/>
</dbReference>
<comment type="caution">
    <text evidence="8">Lacks conserved residue(s) required for the propagation of feature annotation.</text>
</comment>
<evidence type="ECO:0000256" key="3">
    <source>
        <dbReference type="ARBA" id="ARBA00022741"/>
    </source>
</evidence>
<feature type="binding site" evidence="8">
    <location>
        <position position="90"/>
    </location>
    <ligand>
        <name>(6S)-5-formyl-5,6,7,8-tetrahydrofolate</name>
        <dbReference type="ChEBI" id="CHEBI:57457"/>
    </ligand>
</feature>
<dbReference type="InterPro" id="IPR025867">
    <property type="entry name" value="MnmE_helical"/>
</dbReference>
<sequence length="446" mass="46377">MRGLELSGATSAPETIYALASGTGRAALAVLRLSGAGVPKILAAIVGKVPPARKASLATFADPASGEPIDRGLCLYFPAPASFTGEDCAEFHVHGGPAVIAALLAALANFPKTRPAEAGEFARRAFENGKLDLTEVEGLADLIDAETEMQRRQALRQTRGALRHKAESWRSKLLEAAALLEAEIDFADEADVAPLAREALAGLLAPVREDLVAALAQGRAGEIIREGVTVVIAGPPNAGKSTLLNALARREAAIVSPLPGTTRDAIEVHLDIGGFAFVLIDTAGLRETADPIERIGVARARARAEAADLILWLSETGAPPPADLPVEVPVWALHSKSDLDGGATPGFLAISAETGANLGLLTEKLAGFARAAAGEAESGVITRERHRRAFLAAATALDRTLAGIGGPVELLSEDLRAAIEALESLIGRIDVEDVLGEIFARFCIGK</sequence>
<dbReference type="SUPFAM" id="SSF116878">
    <property type="entry name" value="TrmE connector domain"/>
    <property type="match status" value="1"/>
</dbReference>
<evidence type="ECO:0000256" key="5">
    <source>
        <dbReference type="ARBA" id="ARBA00022842"/>
    </source>
</evidence>
<evidence type="ECO:0000259" key="9">
    <source>
        <dbReference type="PROSITE" id="PS51709"/>
    </source>
</evidence>
<evidence type="ECO:0000256" key="7">
    <source>
        <dbReference type="ARBA" id="ARBA00023134"/>
    </source>
</evidence>
<keyword evidence="3 8" id="KW-0547">Nucleotide-binding</keyword>
<keyword evidence="2 8" id="KW-0819">tRNA processing</keyword>
<feature type="binding site" evidence="8">
    <location>
        <begin position="256"/>
        <end position="262"/>
    </location>
    <ligand>
        <name>GTP</name>
        <dbReference type="ChEBI" id="CHEBI:37565"/>
    </ligand>
</feature>
<keyword evidence="7 8" id="KW-0342">GTP-binding</keyword>
<comment type="function">
    <text evidence="8">Exhibits a very high intrinsic GTPase hydrolysis rate. Involved in the addition of a carboxymethylaminomethyl (cmnm) group at the wobble position (U34) of certain tRNAs, forming tRNA-cmnm(5)s(2)U34.</text>
</comment>
<dbReference type="InterPro" id="IPR031168">
    <property type="entry name" value="G_TrmE"/>
</dbReference>
<feature type="binding site" evidence="8">
    <location>
        <position position="241"/>
    </location>
    <ligand>
        <name>Mg(2+)</name>
        <dbReference type="ChEBI" id="CHEBI:18420"/>
    </ligand>
</feature>
<feature type="binding site" evidence="8">
    <location>
        <position position="446"/>
    </location>
    <ligand>
        <name>(6S)-5-formyl-5,6,7,8-tetrahydrofolate</name>
        <dbReference type="ChEBI" id="CHEBI:57457"/>
    </ligand>
</feature>
<organism evidence="10 11">
    <name type="scientific">Methylovirgula ligni</name>
    <dbReference type="NCBI Taxonomy" id="569860"/>
    <lineage>
        <taxon>Bacteria</taxon>
        <taxon>Pseudomonadati</taxon>
        <taxon>Pseudomonadota</taxon>
        <taxon>Alphaproteobacteria</taxon>
        <taxon>Hyphomicrobiales</taxon>
        <taxon>Beijerinckiaceae</taxon>
        <taxon>Methylovirgula</taxon>
    </lineage>
</organism>
<dbReference type="RefSeq" id="WP_115835296.1">
    <property type="nucleotide sequence ID" value="NZ_CP025086.1"/>
</dbReference>
<dbReference type="EMBL" id="QUMO01000001">
    <property type="protein sequence ID" value="REF89541.1"/>
    <property type="molecule type" value="Genomic_DNA"/>
</dbReference>
<dbReference type="CDD" id="cd04164">
    <property type="entry name" value="trmE"/>
    <property type="match status" value="1"/>
</dbReference>
<dbReference type="GO" id="GO:0030488">
    <property type="term" value="P:tRNA methylation"/>
    <property type="evidence" value="ECO:0007669"/>
    <property type="project" value="TreeGrafter"/>
</dbReference>
<dbReference type="GO" id="GO:0003924">
    <property type="term" value="F:GTPase activity"/>
    <property type="evidence" value="ECO:0007669"/>
    <property type="project" value="UniProtKB-UniRule"/>
</dbReference>
<feature type="binding site" evidence="8">
    <location>
        <position position="130"/>
    </location>
    <ligand>
        <name>(6S)-5-formyl-5,6,7,8-tetrahydrofolate</name>
        <dbReference type="ChEBI" id="CHEBI:57457"/>
    </ligand>
</feature>
<reference evidence="10 11" key="1">
    <citation type="submission" date="2018-08" db="EMBL/GenBank/DDBJ databases">
        <title>Genomic Encyclopedia of Type Strains, Phase IV (KMG-IV): sequencing the most valuable type-strain genomes for metagenomic binning, comparative biology and taxonomic classification.</title>
        <authorList>
            <person name="Goeker M."/>
        </authorList>
    </citation>
    <scope>NUCLEOTIDE SEQUENCE [LARGE SCALE GENOMIC DNA]</scope>
    <source>
        <strain evidence="10 11">BW863</strain>
    </source>
</reference>
<keyword evidence="8" id="KW-0963">Cytoplasm</keyword>
<comment type="caution">
    <text evidence="10">The sequence shown here is derived from an EMBL/GenBank/DDBJ whole genome shotgun (WGS) entry which is preliminary data.</text>
</comment>
<evidence type="ECO:0000256" key="6">
    <source>
        <dbReference type="ARBA" id="ARBA00022958"/>
    </source>
</evidence>
<dbReference type="OrthoDB" id="9805918at2"/>
<dbReference type="SMART" id="SM00382">
    <property type="entry name" value="AAA"/>
    <property type="match status" value="1"/>
</dbReference>
<keyword evidence="6 8" id="KW-0630">Potassium</keyword>
<dbReference type="EC" id="3.6.-.-" evidence="8"/>
<feature type="binding site" evidence="8">
    <location>
        <position position="237"/>
    </location>
    <ligand>
        <name>K(+)</name>
        <dbReference type="ChEBI" id="CHEBI:29103"/>
    </ligand>
</feature>
<dbReference type="Gene3D" id="3.30.1360.120">
    <property type="entry name" value="Probable tRNA modification gtpase trme, domain 1"/>
    <property type="match status" value="1"/>
</dbReference>
<dbReference type="HAMAP" id="MF_00379">
    <property type="entry name" value="GTPase_MnmE"/>
    <property type="match status" value="1"/>
</dbReference>
<dbReference type="InterPro" id="IPR027368">
    <property type="entry name" value="MnmE_dom2"/>
</dbReference>
<dbReference type="SUPFAM" id="SSF52540">
    <property type="entry name" value="P-loop containing nucleoside triphosphate hydrolases"/>
    <property type="match status" value="1"/>
</dbReference>
<dbReference type="Pfam" id="PF12631">
    <property type="entry name" value="MnmE_helical"/>
    <property type="match status" value="1"/>
</dbReference>